<evidence type="ECO:0000256" key="1">
    <source>
        <dbReference type="SAM" id="MobiDB-lite"/>
    </source>
</evidence>
<gene>
    <name evidence="2" type="ORF">MRATA1EN1_LOCUS12695</name>
</gene>
<proteinExistence type="predicted"/>
<keyword evidence="3" id="KW-1185">Reference proteome</keyword>
<feature type="region of interest" description="Disordered" evidence="1">
    <location>
        <begin position="124"/>
        <end position="144"/>
    </location>
</feature>
<protein>
    <submittedName>
        <fullName evidence="2">Uncharacterized protein</fullName>
    </submittedName>
</protein>
<evidence type="ECO:0000313" key="3">
    <source>
        <dbReference type="Proteomes" id="UP001176941"/>
    </source>
</evidence>
<dbReference type="EMBL" id="OX459957">
    <property type="protein sequence ID" value="CAI9163733.1"/>
    <property type="molecule type" value="Genomic_DNA"/>
</dbReference>
<reference evidence="2" key="1">
    <citation type="submission" date="2023-04" db="EMBL/GenBank/DDBJ databases">
        <authorList>
            <consortium name="ELIXIR-Norway"/>
        </authorList>
    </citation>
    <scope>NUCLEOTIDE SEQUENCE [LARGE SCALE GENOMIC DNA]</scope>
</reference>
<sequence>MWACCLDFPSQEPDHMVCLVGGGGGAVHRTAKAPCESPRPSQLPPGGARSIYTQGQPLVVLGPKQISSVAQGTFLRLRHAKLQLKVKIESGLVFYGPVFCCFCPWCCRDLCWRQEPLLLAATTSPGARPPAAPGEQAGPSHAVLGADGLTGGAPGMRTRQPLDPQPFALQKGIRGRMLPKPALFLSGLIVFWLDLNGFPRWLRV</sequence>
<organism evidence="2 3">
    <name type="scientific">Rangifer tarandus platyrhynchus</name>
    <name type="common">Svalbard reindeer</name>
    <dbReference type="NCBI Taxonomy" id="3082113"/>
    <lineage>
        <taxon>Eukaryota</taxon>
        <taxon>Metazoa</taxon>
        <taxon>Chordata</taxon>
        <taxon>Craniata</taxon>
        <taxon>Vertebrata</taxon>
        <taxon>Euteleostomi</taxon>
        <taxon>Mammalia</taxon>
        <taxon>Eutheria</taxon>
        <taxon>Laurasiatheria</taxon>
        <taxon>Artiodactyla</taxon>
        <taxon>Ruminantia</taxon>
        <taxon>Pecora</taxon>
        <taxon>Cervidae</taxon>
        <taxon>Odocoileinae</taxon>
        <taxon>Rangifer</taxon>
    </lineage>
</organism>
<name>A0ABN8YQ91_RANTA</name>
<accession>A0ABN8YQ91</accession>
<dbReference type="Proteomes" id="UP001176941">
    <property type="component" value="Chromosome 21"/>
</dbReference>
<evidence type="ECO:0000313" key="2">
    <source>
        <dbReference type="EMBL" id="CAI9163733.1"/>
    </source>
</evidence>